<keyword evidence="16 19" id="KW-0511">Multifunctional enzyme</keyword>
<feature type="binding site" evidence="19">
    <location>
        <position position="35"/>
    </location>
    <ligand>
        <name>Mg(2+)</name>
        <dbReference type="ChEBI" id="CHEBI:18420"/>
        <label>2</label>
    </ligand>
</feature>
<evidence type="ECO:0000256" key="9">
    <source>
        <dbReference type="ARBA" id="ARBA00022741"/>
    </source>
</evidence>
<dbReference type="NCBIfam" id="NF006803">
    <property type="entry name" value="PRK09311.1"/>
    <property type="match status" value="1"/>
</dbReference>
<dbReference type="AlphaFoldDB" id="A0AB39NC44"/>
<evidence type="ECO:0000256" key="6">
    <source>
        <dbReference type="ARBA" id="ARBA00005520"/>
    </source>
</evidence>
<feature type="binding site" evidence="19">
    <location>
        <position position="275"/>
    </location>
    <ligand>
        <name>Zn(2+)</name>
        <dbReference type="ChEBI" id="CHEBI:29105"/>
        <note>catalytic</note>
    </ligand>
</feature>
<feature type="site" description="Essential for DHBP synthase activity" evidence="19">
    <location>
        <position position="133"/>
    </location>
</feature>
<dbReference type="InterPro" id="IPR017945">
    <property type="entry name" value="DHBP_synth_RibB-like_a/b_dom"/>
</dbReference>
<dbReference type="FunFam" id="3.40.50.10990:FF:000001">
    <property type="entry name" value="Riboflavin biosynthesis protein RibBA"/>
    <property type="match status" value="1"/>
</dbReference>
<evidence type="ECO:0000256" key="1">
    <source>
        <dbReference type="ARBA" id="ARBA00000141"/>
    </source>
</evidence>
<feature type="binding site" evidence="19">
    <location>
        <position position="264"/>
    </location>
    <ligand>
        <name>Zn(2+)</name>
        <dbReference type="ChEBI" id="CHEBI:29105"/>
        <note>catalytic</note>
    </ligand>
</feature>
<feature type="binding site" evidence="19">
    <location>
        <position position="171"/>
    </location>
    <ligand>
        <name>D-ribulose 5-phosphate</name>
        <dbReference type="ChEBI" id="CHEBI:58121"/>
    </ligand>
</feature>
<comment type="function">
    <text evidence="17 19">Catalyzes the conversion of GTP to 2,5-diamino-6-ribosylamino-4(3H)-pyrimidinone 5'-phosphate (DARP), formate and pyrophosphate.</text>
</comment>
<dbReference type="NCBIfam" id="TIGR00505">
    <property type="entry name" value="ribA"/>
    <property type="match status" value="1"/>
</dbReference>
<dbReference type="CDD" id="cd00641">
    <property type="entry name" value="GTP_cyclohydro2"/>
    <property type="match status" value="1"/>
</dbReference>
<dbReference type="InterPro" id="IPR036144">
    <property type="entry name" value="RibA-like_sf"/>
</dbReference>
<dbReference type="PANTHER" id="PTHR21327">
    <property type="entry name" value="GTP CYCLOHYDROLASE II-RELATED"/>
    <property type="match status" value="1"/>
</dbReference>
<dbReference type="EC" id="4.1.99.12" evidence="19"/>
<dbReference type="PIRSF" id="PIRSF001259">
    <property type="entry name" value="RibA"/>
    <property type="match status" value="1"/>
</dbReference>
<feature type="binding site" evidence="19">
    <location>
        <begin position="34"/>
        <end position="35"/>
    </location>
    <ligand>
        <name>D-ribulose 5-phosphate</name>
        <dbReference type="ChEBI" id="CHEBI:58121"/>
    </ligand>
</feature>
<feature type="binding site" evidence="19">
    <location>
        <position position="360"/>
    </location>
    <ligand>
        <name>GTP</name>
        <dbReference type="ChEBI" id="CHEBI:37565"/>
    </ligand>
</feature>
<keyword evidence="9 19" id="KW-0547">Nucleotide-binding</keyword>
<evidence type="ECO:0000256" key="11">
    <source>
        <dbReference type="ARBA" id="ARBA00022833"/>
    </source>
</evidence>
<comment type="pathway">
    <text evidence="4 19">Cofactor biosynthesis; riboflavin biosynthesis; 5-amino-6-(D-ribitylamino)uracil from GTP: step 1/4.</text>
</comment>
<dbReference type="GO" id="GO:0003935">
    <property type="term" value="F:GTP cyclohydrolase II activity"/>
    <property type="evidence" value="ECO:0007669"/>
    <property type="project" value="UniProtKB-UniRule"/>
</dbReference>
<gene>
    <name evidence="19" type="primary">ribBA</name>
    <name evidence="21" type="ORF">AB5J55_43755</name>
</gene>
<comment type="catalytic activity">
    <reaction evidence="18 19">
        <text>GTP + 4 H2O = 2,5-diamino-6-hydroxy-4-(5-phosphoribosylamino)-pyrimidine + formate + 2 phosphate + 3 H(+)</text>
        <dbReference type="Rhea" id="RHEA:23704"/>
        <dbReference type="ChEBI" id="CHEBI:15377"/>
        <dbReference type="ChEBI" id="CHEBI:15378"/>
        <dbReference type="ChEBI" id="CHEBI:15740"/>
        <dbReference type="ChEBI" id="CHEBI:37565"/>
        <dbReference type="ChEBI" id="CHEBI:43474"/>
        <dbReference type="ChEBI" id="CHEBI:58614"/>
        <dbReference type="EC" id="3.5.4.25"/>
    </reaction>
</comment>
<reference evidence="21" key="1">
    <citation type="submission" date="2024-07" db="EMBL/GenBank/DDBJ databases">
        <authorList>
            <person name="Yu S.T."/>
        </authorList>
    </citation>
    <scope>NUCLEOTIDE SEQUENCE</scope>
    <source>
        <strain evidence="21">R11</strain>
    </source>
</reference>
<keyword evidence="14 19" id="KW-0464">Manganese</keyword>
<dbReference type="SUPFAM" id="SSF55821">
    <property type="entry name" value="YrdC/RibB"/>
    <property type="match status" value="1"/>
</dbReference>
<evidence type="ECO:0000256" key="13">
    <source>
        <dbReference type="ARBA" id="ARBA00023134"/>
    </source>
</evidence>
<dbReference type="Gene3D" id="3.90.870.10">
    <property type="entry name" value="DHBP synthase"/>
    <property type="match status" value="1"/>
</dbReference>
<keyword evidence="13 19" id="KW-0342">GTP-binding</keyword>
<dbReference type="HAMAP" id="MF_01283">
    <property type="entry name" value="RibBA"/>
    <property type="match status" value="1"/>
</dbReference>
<dbReference type="GO" id="GO:0030145">
    <property type="term" value="F:manganese ion binding"/>
    <property type="evidence" value="ECO:0007669"/>
    <property type="project" value="UniProtKB-UniRule"/>
</dbReference>
<keyword evidence="15 19" id="KW-0456">Lyase</keyword>
<comment type="cofactor">
    <cofactor evidence="2">
        <name>Mn(2+)</name>
        <dbReference type="ChEBI" id="CHEBI:29035"/>
    </cofactor>
</comment>
<protein>
    <recommendedName>
        <fullName evidence="19">Riboflavin biosynthesis protein RibBA</fullName>
    </recommendedName>
    <domain>
        <recommendedName>
            <fullName evidence="19">3,4-dihydroxy-2-butanone 4-phosphate synthase</fullName>
            <shortName evidence="19">DHBP synthase</shortName>
            <ecNumber evidence="19">4.1.99.12</ecNumber>
        </recommendedName>
    </domain>
    <domain>
        <recommendedName>
            <fullName evidence="19">GTP cyclohydrolase-2</fullName>
            <ecNumber evidence="19">3.5.4.25</ecNumber>
        </recommendedName>
        <alternativeName>
            <fullName evidence="19">GTP cyclohydrolase II</fullName>
        </alternativeName>
    </domain>
</protein>
<feature type="region of interest" description="DHBP synthase" evidence="19">
    <location>
        <begin position="1"/>
        <end position="208"/>
    </location>
</feature>
<feature type="binding site" evidence="19">
    <location>
        <position position="39"/>
    </location>
    <ligand>
        <name>D-ribulose 5-phosphate</name>
        <dbReference type="ChEBI" id="CHEBI:58121"/>
    </ligand>
</feature>
<keyword evidence="12 19" id="KW-0460">Magnesium</keyword>
<feature type="binding site" evidence="19">
    <location>
        <position position="365"/>
    </location>
    <ligand>
        <name>GTP</name>
        <dbReference type="ChEBI" id="CHEBI:37565"/>
    </ligand>
</feature>
<dbReference type="Pfam" id="PF00926">
    <property type="entry name" value="DHBP_synthase"/>
    <property type="match status" value="1"/>
</dbReference>
<feature type="domain" description="GTP cyclohydrolase II" evidence="20">
    <location>
        <begin position="215"/>
        <end position="381"/>
    </location>
</feature>
<evidence type="ECO:0000256" key="12">
    <source>
        <dbReference type="ARBA" id="ARBA00022842"/>
    </source>
</evidence>
<dbReference type="PANTHER" id="PTHR21327:SF18">
    <property type="entry name" value="3,4-DIHYDROXY-2-BUTANONE 4-PHOSPHATE SYNTHASE"/>
    <property type="match status" value="1"/>
</dbReference>
<dbReference type="Gene3D" id="3.40.50.10990">
    <property type="entry name" value="GTP cyclohydrolase II"/>
    <property type="match status" value="1"/>
</dbReference>
<evidence type="ECO:0000259" key="20">
    <source>
        <dbReference type="Pfam" id="PF00925"/>
    </source>
</evidence>
<comment type="catalytic activity">
    <reaction evidence="1 19">
        <text>D-ribulose 5-phosphate = (2S)-2-hydroxy-3-oxobutyl phosphate + formate + H(+)</text>
        <dbReference type="Rhea" id="RHEA:18457"/>
        <dbReference type="ChEBI" id="CHEBI:15378"/>
        <dbReference type="ChEBI" id="CHEBI:15740"/>
        <dbReference type="ChEBI" id="CHEBI:58121"/>
        <dbReference type="ChEBI" id="CHEBI:58830"/>
        <dbReference type="EC" id="4.1.99.12"/>
    </reaction>
</comment>
<organism evidence="21">
    <name type="scientific">Streptomyces sp. R11</name>
    <dbReference type="NCBI Taxonomy" id="3238625"/>
    <lineage>
        <taxon>Bacteria</taxon>
        <taxon>Bacillati</taxon>
        <taxon>Actinomycetota</taxon>
        <taxon>Actinomycetes</taxon>
        <taxon>Kitasatosporales</taxon>
        <taxon>Streptomycetaceae</taxon>
        <taxon>Streptomyces</taxon>
    </lineage>
</organism>
<dbReference type="GO" id="GO:0008686">
    <property type="term" value="F:3,4-dihydroxy-2-butanone-4-phosphate synthase activity"/>
    <property type="evidence" value="ECO:0007669"/>
    <property type="project" value="UniProtKB-UniRule"/>
</dbReference>
<keyword evidence="8 19" id="KW-0479">Metal-binding</keyword>
<feature type="binding site" evidence="19">
    <location>
        <position position="150"/>
    </location>
    <ligand>
        <name>Mg(2+)</name>
        <dbReference type="ChEBI" id="CHEBI:18420"/>
        <label>2</label>
    </ligand>
</feature>
<feature type="binding site" evidence="19">
    <location>
        <position position="280"/>
    </location>
    <ligand>
        <name>GTP</name>
        <dbReference type="ChEBI" id="CHEBI:37565"/>
    </ligand>
</feature>
<dbReference type="GO" id="GO:0008270">
    <property type="term" value="F:zinc ion binding"/>
    <property type="evidence" value="ECO:0007669"/>
    <property type="project" value="UniProtKB-UniRule"/>
</dbReference>
<evidence type="ECO:0000256" key="2">
    <source>
        <dbReference type="ARBA" id="ARBA00001936"/>
    </source>
</evidence>
<evidence type="ECO:0000256" key="10">
    <source>
        <dbReference type="ARBA" id="ARBA00022801"/>
    </source>
</evidence>
<evidence type="ECO:0000256" key="16">
    <source>
        <dbReference type="ARBA" id="ARBA00023268"/>
    </source>
</evidence>
<evidence type="ECO:0000256" key="4">
    <source>
        <dbReference type="ARBA" id="ARBA00004853"/>
    </source>
</evidence>
<feature type="binding site" evidence="19">
    <location>
        <begin position="147"/>
        <end position="151"/>
    </location>
    <ligand>
        <name>D-ribulose 5-phosphate</name>
        <dbReference type="ChEBI" id="CHEBI:58121"/>
    </ligand>
</feature>
<accession>A0AB39NC44</accession>
<feature type="active site" description="Nucleophile; for GTP cyclohydrolase activity" evidence="19">
    <location>
        <position position="339"/>
    </location>
</feature>
<evidence type="ECO:0000256" key="14">
    <source>
        <dbReference type="ARBA" id="ARBA00023211"/>
    </source>
</evidence>
<dbReference type="FunFam" id="3.90.870.10:FF:000001">
    <property type="entry name" value="Riboflavin biosynthesis protein RibBA"/>
    <property type="match status" value="1"/>
</dbReference>
<comment type="cofactor">
    <cofactor evidence="19">
        <name>Zn(2+)</name>
        <dbReference type="ChEBI" id="CHEBI:29105"/>
    </cofactor>
    <text evidence="19">Binds 1 zinc ion per subunit.</text>
</comment>
<dbReference type="NCBIfam" id="TIGR00506">
    <property type="entry name" value="ribB"/>
    <property type="match status" value="1"/>
</dbReference>
<evidence type="ECO:0000256" key="3">
    <source>
        <dbReference type="ARBA" id="ARBA00002284"/>
    </source>
</evidence>
<feature type="active site" description="Proton acceptor; for GTP cyclohydrolase activity" evidence="19">
    <location>
        <position position="337"/>
    </location>
</feature>
<feature type="region of interest" description="GTP cyclohydrolase II" evidence="19">
    <location>
        <begin position="209"/>
        <end position="437"/>
    </location>
</feature>
<proteinExistence type="inferred from homology"/>
<comment type="similarity">
    <text evidence="19">In the C-terminal section; belongs to the GTP cyclohydrolase II family.</text>
</comment>
<dbReference type="SUPFAM" id="SSF142695">
    <property type="entry name" value="RibA-like"/>
    <property type="match status" value="1"/>
</dbReference>
<comment type="cofactor">
    <cofactor evidence="19">
        <name>Mg(2+)</name>
        <dbReference type="ChEBI" id="CHEBI:18420"/>
    </cofactor>
    <cofactor evidence="19">
        <name>Mn(2+)</name>
        <dbReference type="ChEBI" id="CHEBI:29035"/>
    </cofactor>
    <text evidence="19">Binds 2 divalent metal cations per subunit. Magnesium or manganese.</text>
</comment>
<dbReference type="HAMAP" id="MF_00179">
    <property type="entry name" value="RibA"/>
    <property type="match status" value="1"/>
</dbReference>
<dbReference type="HAMAP" id="MF_00180">
    <property type="entry name" value="RibB"/>
    <property type="match status" value="1"/>
</dbReference>
<evidence type="ECO:0000256" key="7">
    <source>
        <dbReference type="ARBA" id="ARBA00022619"/>
    </source>
</evidence>
<dbReference type="InterPro" id="IPR000422">
    <property type="entry name" value="DHBP_synthase_RibB"/>
</dbReference>
<keyword evidence="7 19" id="KW-0686">Riboflavin biosynthesis</keyword>
<dbReference type="InterPro" id="IPR016299">
    <property type="entry name" value="Riboflavin_synth_RibBA"/>
</dbReference>
<name>A0AB39NC44_9ACTN</name>
<comment type="similarity">
    <text evidence="6 19">In the N-terminal section; belongs to the DHBP synthase family.</text>
</comment>
<feature type="site" description="Essential for DHBP synthase activity" evidence="19">
    <location>
        <position position="171"/>
    </location>
</feature>
<comment type="function">
    <text evidence="3 19">Catalyzes the conversion of D-ribulose 5-phosphate to formate and 3,4-dihydroxy-2-butanone 4-phosphate.</text>
</comment>
<sequence length="437" mass="46609">MSDTTAGFSFDTVEQALKDLTDGKPVVVVDDADRENEGDLIIAAEAATPEALAFIIRYTSGVICVALPGSDLDRLRIPPMVARNEDPKGTAFTVSVDLRQGVTTGISAHDRALTIRALVDPEATADHFARPGHIFPLRARDAGVLERPGHTEAAVDLTRLCGLRPGGALCEIVNDDGTMARLPELVPFARQHGLSLISIEDLIAYRRHHELGVQRVATTRMPTASGEFTAIGYLSPADGCEHIALVMGDISDGQDTLVRVHSECLTGDALSSLRCDCGTQLRSAMATVAAEGRGVVLYLGGHEGRGIGLASKLQAYQLQDDGHDTIDANLALGLPADARDYLTAAQILADLGVTGVRLLTNNPAKHQGLEQQGVQILGQVPLVSEPTPDNLRYLLTKRDRMGHLLGPLHPRSPVEDLEAPMEQHLNQAAASIVPSEN</sequence>
<dbReference type="GO" id="GO:0000287">
    <property type="term" value="F:magnesium ion binding"/>
    <property type="evidence" value="ECO:0007669"/>
    <property type="project" value="UniProtKB-UniRule"/>
</dbReference>
<dbReference type="InterPro" id="IPR000926">
    <property type="entry name" value="RibA"/>
</dbReference>
<dbReference type="GO" id="GO:0005829">
    <property type="term" value="C:cytosol"/>
    <property type="evidence" value="ECO:0007669"/>
    <property type="project" value="TreeGrafter"/>
</dbReference>
<dbReference type="NCBIfam" id="NF001591">
    <property type="entry name" value="PRK00393.1"/>
    <property type="match status" value="1"/>
</dbReference>
<evidence type="ECO:0000256" key="18">
    <source>
        <dbReference type="ARBA" id="ARBA00049295"/>
    </source>
</evidence>
<dbReference type="GO" id="GO:0009231">
    <property type="term" value="P:riboflavin biosynthetic process"/>
    <property type="evidence" value="ECO:0007669"/>
    <property type="project" value="UniProtKB-UniRule"/>
</dbReference>
<evidence type="ECO:0000313" key="21">
    <source>
        <dbReference type="EMBL" id="XDQ16000.1"/>
    </source>
</evidence>
<evidence type="ECO:0000256" key="19">
    <source>
        <dbReference type="HAMAP-Rule" id="MF_01283"/>
    </source>
</evidence>
<dbReference type="RefSeq" id="WP_369275924.1">
    <property type="nucleotide sequence ID" value="NZ_CP163432.1"/>
</dbReference>
<feature type="binding site" evidence="19">
    <location>
        <position position="325"/>
    </location>
    <ligand>
        <name>GTP</name>
        <dbReference type="ChEBI" id="CHEBI:37565"/>
    </ligand>
</feature>
<keyword evidence="10 19" id="KW-0378">Hydrolase</keyword>
<feature type="binding site" evidence="19">
    <location>
        <position position="277"/>
    </location>
    <ligand>
        <name>Zn(2+)</name>
        <dbReference type="ChEBI" id="CHEBI:29105"/>
        <note>catalytic</note>
    </ligand>
</feature>
<dbReference type="EMBL" id="CP163432">
    <property type="protein sequence ID" value="XDQ16000.1"/>
    <property type="molecule type" value="Genomic_DNA"/>
</dbReference>
<evidence type="ECO:0000256" key="8">
    <source>
        <dbReference type="ARBA" id="ARBA00022723"/>
    </source>
</evidence>
<evidence type="ECO:0000256" key="15">
    <source>
        <dbReference type="ARBA" id="ARBA00023239"/>
    </source>
</evidence>
<comment type="pathway">
    <text evidence="5 19">Cofactor biosynthesis; riboflavin biosynthesis; 2-hydroxy-3-oxobutyl phosphate from D-ribulose 5-phosphate: step 1/1.</text>
</comment>
<feature type="binding site" evidence="19">
    <location>
        <begin position="303"/>
        <end position="305"/>
    </location>
    <ligand>
        <name>GTP</name>
        <dbReference type="ChEBI" id="CHEBI:37565"/>
    </ligand>
</feature>
<feature type="binding site" evidence="19">
    <location>
        <position position="35"/>
    </location>
    <ligand>
        <name>Mg(2+)</name>
        <dbReference type="ChEBI" id="CHEBI:18420"/>
        <label>1</label>
    </ligand>
</feature>
<evidence type="ECO:0000256" key="17">
    <source>
        <dbReference type="ARBA" id="ARBA00043932"/>
    </source>
</evidence>
<dbReference type="Pfam" id="PF00925">
    <property type="entry name" value="GTP_cyclohydro2"/>
    <property type="match status" value="1"/>
</dbReference>
<dbReference type="InterPro" id="IPR032677">
    <property type="entry name" value="GTP_cyclohydro_II"/>
</dbReference>
<dbReference type="EC" id="3.5.4.25" evidence="19"/>
<evidence type="ECO:0000256" key="5">
    <source>
        <dbReference type="ARBA" id="ARBA00004904"/>
    </source>
</evidence>
<feature type="binding site" evidence="19">
    <location>
        <begin position="259"/>
        <end position="263"/>
    </location>
    <ligand>
        <name>GTP</name>
        <dbReference type="ChEBI" id="CHEBI:37565"/>
    </ligand>
</feature>
<dbReference type="GO" id="GO:0005525">
    <property type="term" value="F:GTP binding"/>
    <property type="evidence" value="ECO:0007669"/>
    <property type="project" value="UniProtKB-KW"/>
</dbReference>
<keyword evidence="11 19" id="KW-0862">Zinc</keyword>